<dbReference type="InterPro" id="IPR056310">
    <property type="entry name" value="Ig-CFAP74_4th"/>
</dbReference>
<feature type="region of interest" description="Disordered" evidence="1">
    <location>
        <begin position="1128"/>
        <end position="1219"/>
    </location>
</feature>
<dbReference type="Pfam" id="PF24798">
    <property type="entry name" value="Ig-CFAP74_4th"/>
    <property type="match status" value="1"/>
</dbReference>
<name>A0A5A8CBK1_CAFRO</name>
<feature type="region of interest" description="Disordered" evidence="1">
    <location>
        <begin position="1"/>
        <end position="44"/>
    </location>
</feature>
<feature type="compositionally biased region" description="Basic and acidic residues" evidence="1">
    <location>
        <begin position="1193"/>
        <end position="1202"/>
    </location>
</feature>
<feature type="region of interest" description="Disordered" evidence="1">
    <location>
        <begin position="681"/>
        <end position="709"/>
    </location>
</feature>
<evidence type="ECO:0000313" key="3">
    <source>
        <dbReference type="EMBL" id="KAA0149400.1"/>
    </source>
</evidence>
<dbReference type="EMBL" id="VLTN01000043">
    <property type="protein sequence ID" value="KAA0149400.1"/>
    <property type="molecule type" value="Genomic_DNA"/>
</dbReference>
<proteinExistence type="predicted"/>
<sequence>MASRAAVTRNRSVTESRAARERRQLLQRQSEQRREGLRAASDAAVAQRAVQDAEAELQRAGRESAALKADLARVEADRGMLEAERTRAADAVRRKLRAADEARAAAATALHEREEEAFEAQQRVDSVDRALTRDRHAAREAAKEEAAEEERTAIVALARSKREAALVRAAERRQAEAAAAIAEAQQAAAMEVSQRMATAAAASRRAASRMAEAQASVAPAERAAAAMEAETRQARTASLLQLRRSLMAVERDVRTSAAGVRAAREAKLAAQQAEAASLLEAGKNPYSEFRRRERDAAAQRAKEDAAAAIERHGIALTDAMVAEAAAERRRQQREQQRAREAAAIVGPTAPGAAAKAYLASRTRGGTDLLDPTGRAARIDPSAVTAMRTHAFGTGRVAKERPDILRAERRRPEMQGVQPDERWLPRRVHHPDDPSDDEDDDGHDGNGDGHGVGAEGARLGAGSAGGKPGAASAAGEGSAAAGAMAATRGTSLGGARGLADMTPLEQQLMAQARERIRQGRTGAQVVLGREFKGASMVPHPRTINFRDFDPGQEHRIRLTLTNGSLSFVSLRLLPLPDDITDMFEVKFKPPGRMSAGTSVPVTVIFRPPVSLNSDVTSELVVDTSTGPCPVPLTCSPKRALPVAESPVVSLGPVVRGEVVSGTATLRNEGALPVRWQLLDAGPADGGAAHDAGGGGGGGGGGGNARAAAPRADLTEAEEIAAARAEAKVTVARRRQAAHVPPLDLLFTAEVKPLALFVAPDSADLRICEVPLPAAVAGRATPADAPETAYRATVFLRNRGTTAMRVSLSVPEELRPWLEARPSSCYVQAAAAGGAVSSDSTGHGAGGGSAGAEAAGVFRVTLQLRPTAELLTSAACRRFFPDDPADLPSSRAACRARLAPPGVVGSMRKAGSFCELRAPLTVRAAGQTLAVRFRLAAALCMRGLLLQPPRLDMGNVPVGRAQNASVALTNLSALPVRFGPGARLPRDVRFAAGSGMGLLLAGETLPSHLVFAPSAAEAVSGSVQLRTSAGEWHSIAVSGQGVRPLVKLSAARLCLPATSPGETVEAAVAVTSCSGVSIDVQVVGAGSGAGGRAAALAGLPDGLTLSPAVFRLAPGERRLVRAVFAPTALPDEDERSGAASPTSAPNTDRSRGGDEPGDVPRADEEAKDVDAEDAPRSGGDSDAGVPRSELAAPGPHRDGRRPDGLEPLSLAASARPDARTAPLVRERIDPGVRESRVWLAVRPAAEAKAAGAPAESVEAALGPRGQLLVVDLQTAVVPARLLVSSRLVKFGRVPAGRSCAVEVAVECAGALPVTLEAAGLNPGGAFRVVNAPRRLQPGRSASLTVEFKPTAQRAYADVLRLRAAEGGGTVLVRLAGTGATPDVGLRGPASEPPAEGGAEGGRALVPHVDLQLGDIMAGDEAVASAELVNNSDFAMQFLATPGEAAEAAHGFSALTNRGGFAITPSAGTARPATAIPLVAAVRADTPSLGRWLGWTWAVAVPNYDGPPLSISARARVWARQGFVAAGEGAQEARAHLERLSPTLRGAGRAGDDATAEADAAAPGAVSLMLDACRAGPDSPATATLSVGCCKRPAEAESSPVSFRVELPAGAEASSLVVEPDSGTVAAGEVATVRLTLRPPEPEGEAKDCTEALAALVPASRPARAVELPLLVHLQGGAGAPEGGVAVRVLVHARMF</sequence>
<evidence type="ECO:0000313" key="4">
    <source>
        <dbReference type="Proteomes" id="UP000323011"/>
    </source>
</evidence>
<protein>
    <recommendedName>
        <fullName evidence="2">CFAP74 fourth Ig-like domain-containing protein</fullName>
    </recommendedName>
</protein>
<feature type="region of interest" description="Disordered" evidence="1">
    <location>
        <begin position="390"/>
        <end position="473"/>
    </location>
</feature>
<accession>A0A5A8CBK1</accession>
<evidence type="ECO:0000259" key="2">
    <source>
        <dbReference type="Pfam" id="PF24798"/>
    </source>
</evidence>
<organism evidence="3 4">
    <name type="scientific">Cafeteria roenbergensis</name>
    <name type="common">Marine flagellate</name>
    <dbReference type="NCBI Taxonomy" id="33653"/>
    <lineage>
        <taxon>Eukaryota</taxon>
        <taxon>Sar</taxon>
        <taxon>Stramenopiles</taxon>
        <taxon>Bigyra</taxon>
        <taxon>Opalozoa</taxon>
        <taxon>Bicosoecida</taxon>
        <taxon>Cafeteriaceae</taxon>
        <taxon>Cafeteria</taxon>
    </lineage>
</organism>
<dbReference type="PANTHER" id="PTHR22538">
    <property type="entry name" value="CILIA- AND FLAGELLA-ASSOCIATED PROTEIN 74"/>
    <property type="match status" value="1"/>
</dbReference>
<evidence type="ECO:0000256" key="1">
    <source>
        <dbReference type="SAM" id="MobiDB-lite"/>
    </source>
</evidence>
<dbReference type="PANTHER" id="PTHR22538:SF0">
    <property type="entry name" value="CILIA- AND FLAGELLA-ASSOCIATED PROTEIN 74"/>
    <property type="match status" value="1"/>
</dbReference>
<keyword evidence="4" id="KW-1185">Reference proteome</keyword>
<dbReference type="InterPro" id="IPR013783">
    <property type="entry name" value="Ig-like_fold"/>
</dbReference>
<gene>
    <name evidence="3" type="ORF">FNF29_05953</name>
</gene>
<feature type="compositionally biased region" description="Gly residues" evidence="1">
    <location>
        <begin position="690"/>
        <end position="702"/>
    </location>
</feature>
<dbReference type="OMA" id="RYKQLAT"/>
<reference evidence="3 4" key="1">
    <citation type="submission" date="2019-07" db="EMBL/GenBank/DDBJ databases">
        <title>Genomes of Cafeteria roenbergensis.</title>
        <authorList>
            <person name="Fischer M.G."/>
            <person name="Hackl T."/>
            <person name="Roman M."/>
        </authorList>
    </citation>
    <scope>NUCLEOTIDE SEQUENCE [LARGE SCALE GENOMIC DNA]</scope>
    <source>
        <strain evidence="3 4">BVI</strain>
    </source>
</reference>
<dbReference type="Gene3D" id="2.60.40.10">
    <property type="entry name" value="Immunoglobulins"/>
    <property type="match status" value="2"/>
</dbReference>
<feature type="compositionally biased region" description="Basic and acidic residues" evidence="1">
    <location>
        <begin position="396"/>
        <end position="423"/>
    </location>
</feature>
<feature type="compositionally biased region" description="Basic and acidic residues" evidence="1">
    <location>
        <begin position="1146"/>
        <end position="1162"/>
    </location>
</feature>
<dbReference type="Pfam" id="PF24771">
    <property type="entry name" value="Ig_CFAP74_1st"/>
    <property type="match status" value="1"/>
</dbReference>
<feature type="domain" description="CFAP74 fourth Ig-like" evidence="2">
    <location>
        <begin position="945"/>
        <end position="1039"/>
    </location>
</feature>
<feature type="compositionally biased region" description="Basic and acidic residues" evidence="1">
    <location>
        <begin position="12"/>
        <end position="37"/>
    </location>
</feature>
<comment type="caution">
    <text evidence="3">The sequence shown here is derived from an EMBL/GenBank/DDBJ whole genome shotgun (WGS) entry which is preliminary data.</text>
</comment>
<dbReference type="Proteomes" id="UP000323011">
    <property type="component" value="Unassembled WGS sequence"/>
</dbReference>